<keyword evidence="12" id="KW-1185">Reference proteome</keyword>
<evidence type="ECO:0000313" key="12">
    <source>
        <dbReference type="Proteomes" id="UP000623129"/>
    </source>
</evidence>
<sequence length="661" mass="73613">MPRRIIFSYLRLLLLLLLPLLRLTAAVRPFVLVITNDDIIKDYSSDSLPSESEWDDFSSLSASFVDPWLSILDPTSSDLSASDELSSSLSDLITSFSSGDPAAASAAAAHIAAEAAAGVPAAQSVIGFLYGAGVLRKPDRARHFMYHSFAADGGDLHSKMALAYSYFRQEMYEKAVVLYAELAEAALTGFLMSKEPPVMEAVRLHSGTEENREALRKSRGEDDEDFQITEYQAQRGNAPAMYKLGLLYYYGLRGLRRDNAKARYWFSKAVEKGDTRAMELMGEIYARGAGVERNYTKAFEWLSLAAKQQYYSAYNGLGYLYVKGYGVEEKNLTKAKEYFHIAAEHKEPGGHYNLGVLFLKGLGVKRDVAMACNLFLAAANAGQPKALYQVAKLFQKGIGLKKNLQMATLLFKTVAERGPWSSLLRWALEAYLKGDIGKALFLYSRMAELGYEVAQSNAAWILDRYGEQSMCMGESGGFCTDTERHLRAHSLWWRASEQGNEHAALLIGDAYYYGRGIERDYDRAAEAYLHAQSQSNAQAMFNLGYMHEHGQGLPLDLHLAKRYYDQALDVDSAAKLPVTLALFSLWVRKNYAGTFVVSFIDVLPDTYPRIQEWVEGILMDEGNATILTLLACLITVLYLRERQRRQAGVAANVQPPEGGLN</sequence>
<dbReference type="SMART" id="SM00671">
    <property type="entry name" value="SEL1"/>
    <property type="match status" value="8"/>
</dbReference>
<evidence type="ECO:0000256" key="1">
    <source>
        <dbReference type="ARBA" id="ARBA00004389"/>
    </source>
</evidence>
<evidence type="ECO:0000256" key="6">
    <source>
        <dbReference type="ARBA" id="ARBA00022989"/>
    </source>
</evidence>
<keyword evidence="7" id="KW-0472">Membrane</keyword>
<gene>
    <name evidence="11" type="ORF">FCM35_KLT02028</name>
</gene>
<dbReference type="PANTHER" id="PTHR45084">
    <property type="entry name" value="ERAD-ASSOCIATED E3 UBIQUITIN-PROTEIN LIGASE COMPONENT HRD3A-RELATED"/>
    <property type="match status" value="1"/>
</dbReference>
<protein>
    <submittedName>
        <fullName evidence="11">Protein sel-1 2</fullName>
    </submittedName>
</protein>
<feature type="chain" id="PRO_5032927939" evidence="10">
    <location>
        <begin position="27"/>
        <end position="661"/>
    </location>
</feature>
<evidence type="ECO:0000256" key="7">
    <source>
        <dbReference type="ARBA" id="ARBA00023136"/>
    </source>
</evidence>
<evidence type="ECO:0000313" key="11">
    <source>
        <dbReference type="EMBL" id="KAF3332451.1"/>
    </source>
</evidence>
<feature type="signal peptide" evidence="10">
    <location>
        <begin position="1"/>
        <end position="26"/>
    </location>
</feature>
<keyword evidence="3 10" id="KW-0732">Signal</keyword>
<dbReference type="AlphaFoldDB" id="A0A833RA19"/>
<keyword evidence="8" id="KW-0325">Glycoprotein</keyword>
<comment type="subcellular location">
    <subcellularLocation>
        <location evidence="1">Endoplasmic reticulum membrane</location>
        <topology evidence="1">Single-pass membrane protein</topology>
    </subcellularLocation>
</comment>
<dbReference type="EMBL" id="SWLB01000011">
    <property type="protein sequence ID" value="KAF3332451.1"/>
    <property type="molecule type" value="Genomic_DNA"/>
</dbReference>
<dbReference type="Pfam" id="PF08238">
    <property type="entry name" value="Sel1"/>
    <property type="match status" value="9"/>
</dbReference>
<dbReference type="OrthoDB" id="27934at2759"/>
<keyword evidence="5" id="KW-0256">Endoplasmic reticulum</keyword>
<dbReference type="Proteomes" id="UP000623129">
    <property type="component" value="Unassembled WGS sequence"/>
</dbReference>
<dbReference type="PANTHER" id="PTHR45084:SF1">
    <property type="entry name" value="ERAD-ASSOCIATED E3 UBIQUITIN-PROTEIN LIGASE COMPONENT HRD3A-RELATED"/>
    <property type="match status" value="1"/>
</dbReference>
<evidence type="ECO:0000256" key="10">
    <source>
        <dbReference type="SAM" id="SignalP"/>
    </source>
</evidence>
<evidence type="ECO:0000256" key="2">
    <source>
        <dbReference type="ARBA" id="ARBA00022692"/>
    </source>
</evidence>
<keyword evidence="4" id="KW-0677">Repeat</keyword>
<dbReference type="InterPro" id="IPR011990">
    <property type="entry name" value="TPR-like_helical_dom_sf"/>
</dbReference>
<evidence type="ECO:0000256" key="8">
    <source>
        <dbReference type="ARBA" id="ARBA00023180"/>
    </source>
</evidence>
<evidence type="ECO:0000256" key="3">
    <source>
        <dbReference type="ARBA" id="ARBA00022729"/>
    </source>
</evidence>
<accession>A0A833RA19</accession>
<keyword evidence="2" id="KW-0812">Transmembrane</keyword>
<dbReference type="Gene3D" id="1.25.40.10">
    <property type="entry name" value="Tetratricopeptide repeat domain"/>
    <property type="match status" value="2"/>
</dbReference>
<keyword evidence="6" id="KW-1133">Transmembrane helix</keyword>
<organism evidence="11 12">
    <name type="scientific">Carex littledalei</name>
    <dbReference type="NCBI Taxonomy" id="544730"/>
    <lineage>
        <taxon>Eukaryota</taxon>
        <taxon>Viridiplantae</taxon>
        <taxon>Streptophyta</taxon>
        <taxon>Embryophyta</taxon>
        <taxon>Tracheophyta</taxon>
        <taxon>Spermatophyta</taxon>
        <taxon>Magnoliopsida</taxon>
        <taxon>Liliopsida</taxon>
        <taxon>Poales</taxon>
        <taxon>Cyperaceae</taxon>
        <taxon>Cyperoideae</taxon>
        <taxon>Cariceae</taxon>
        <taxon>Carex</taxon>
        <taxon>Carex subgen. Euthyceras</taxon>
    </lineage>
</organism>
<dbReference type="GO" id="GO:0036503">
    <property type="term" value="P:ERAD pathway"/>
    <property type="evidence" value="ECO:0007669"/>
    <property type="project" value="InterPro"/>
</dbReference>
<dbReference type="GO" id="GO:0005789">
    <property type="term" value="C:endoplasmic reticulum membrane"/>
    <property type="evidence" value="ECO:0007669"/>
    <property type="project" value="UniProtKB-SubCell"/>
</dbReference>
<reference evidence="11" key="1">
    <citation type="submission" date="2020-01" db="EMBL/GenBank/DDBJ databases">
        <title>Genome sequence of Kobresia littledalei, the first chromosome-level genome in the family Cyperaceae.</title>
        <authorList>
            <person name="Qu G."/>
        </authorList>
    </citation>
    <scope>NUCLEOTIDE SEQUENCE</scope>
    <source>
        <strain evidence="11">C.B.Clarke</strain>
        <tissue evidence="11">Leaf</tissue>
    </source>
</reference>
<proteinExistence type="inferred from homology"/>
<evidence type="ECO:0000256" key="9">
    <source>
        <dbReference type="ARBA" id="ARBA00038101"/>
    </source>
</evidence>
<dbReference type="FunFam" id="1.25.40.10:FF:001837">
    <property type="entry name" value="ERAD-associated E3 ubiquitin-protein ligase component HRD3A"/>
    <property type="match status" value="1"/>
</dbReference>
<dbReference type="SUPFAM" id="SSF81901">
    <property type="entry name" value="HCP-like"/>
    <property type="match status" value="4"/>
</dbReference>
<dbReference type="InterPro" id="IPR006597">
    <property type="entry name" value="Sel1-like"/>
</dbReference>
<comment type="similarity">
    <text evidence="9">Belongs to the sel-1 family.</text>
</comment>
<comment type="caution">
    <text evidence="11">The sequence shown here is derived from an EMBL/GenBank/DDBJ whole genome shotgun (WGS) entry which is preliminary data.</text>
</comment>
<dbReference type="InterPro" id="IPR044623">
    <property type="entry name" value="HRD3"/>
</dbReference>
<evidence type="ECO:0000256" key="4">
    <source>
        <dbReference type="ARBA" id="ARBA00022737"/>
    </source>
</evidence>
<name>A0A833RA19_9POAL</name>
<evidence type="ECO:0000256" key="5">
    <source>
        <dbReference type="ARBA" id="ARBA00022824"/>
    </source>
</evidence>